<protein>
    <submittedName>
        <fullName evidence="1">Uncharacterized protein</fullName>
    </submittedName>
</protein>
<dbReference type="Proteomes" id="UP000464787">
    <property type="component" value="Chromosome"/>
</dbReference>
<accession>A0A857J1K7</accession>
<dbReference type="KEGG" id="xyk:GT347_02980"/>
<dbReference type="EMBL" id="CP047650">
    <property type="protein sequence ID" value="QHI97039.1"/>
    <property type="molecule type" value="Genomic_DNA"/>
</dbReference>
<dbReference type="RefSeq" id="WP_160550557.1">
    <property type="nucleotide sequence ID" value="NZ_CP047650.1"/>
</dbReference>
<dbReference type="AlphaFoldDB" id="A0A857J1K7"/>
<sequence>MPTYLQVLNGSDFSLSPNNRLEYKIEGIHYRVEVFPWIPRGSFGWMRWTKFGADGATPLASQEFFVNEMEYRSWSDVEAARESNATPGRIRISDQVHQQITMKGVLASISALFPETLLRKRSESIFKADMDYRVAPFPDTAPDSVVLIKFVHS</sequence>
<gene>
    <name evidence="1" type="ORF">GT347_02980</name>
</gene>
<name>A0A857J1K7_9BURK</name>
<evidence type="ECO:0000313" key="1">
    <source>
        <dbReference type="EMBL" id="QHI97039.1"/>
    </source>
</evidence>
<keyword evidence="2" id="KW-1185">Reference proteome</keyword>
<evidence type="ECO:0000313" key="2">
    <source>
        <dbReference type="Proteomes" id="UP000464787"/>
    </source>
</evidence>
<organism evidence="1 2">
    <name type="scientific">Xylophilus rhododendri</name>
    <dbReference type="NCBI Taxonomy" id="2697032"/>
    <lineage>
        <taxon>Bacteria</taxon>
        <taxon>Pseudomonadati</taxon>
        <taxon>Pseudomonadota</taxon>
        <taxon>Betaproteobacteria</taxon>
        <taxon>Burkholderiales</taxon>
        <taxon>Xylophilus</taxon>
    </lineage>
</organism>
<proteinExistence type="predicted"/>
<reference evidence="1 2" key="1">
    <citation type="submission" date="2020-01" db="EMBL/GenBank/DDBJ databases">
        <title>Genome sequencing of strain KACC 21265.</title>
        <authorList>
            <person name="Heo J."/>
            <person name="Kim S.-J."/>
            <person name="Kim J.-S."/>
            <person name="Hong S.-B."/>
            <person name="Kwon S.-W."/>
        </authorList>
    </citation>
    <scope>NUCLEOTIDE SEQUENCE [LARGE SCALE GENOMIC DNA]</scope>
    <source>
        <strain evidence="1 2">KACC 21265</strain>
    </source>
</reference>